<feature type="region of interest" description="Disordered" evidence="1">
    <location>
        <begin position="68"/>
        <end position="87"/>
    </location>
</feature>
<evidence type="ECO:0000256" key="1">
    <source>
        <dbReference type="SAM" id="MobiDB-lite"/>
    </source>
</evidence>
<accession>A0AAN9A8B7</accession>
<name>A0AAN9A8B7_HALRR</name>
<dbReference type="EMBL" id="JAXCGZ010002011">
    <property type="protein sequence ID" value="KAK7084666.1"/>
    <property type="molecule type" value="Genomic_DNA"/>
</dbReference>
<organism evidence="2 3">
    <name type="scientific">Halocaridina rubra</name>
    <name type="common">Hawaiian red shrimp</name>
    <dbReference type="NCBI Taxonomy" id="373956"/>
    <lineage>
        <taxon>Eukaryota</taxon>
        <taxon>Metazoa</taxon>
        <taxon>Ecdysozoa</taxon>
        <taxon>Arthropoda</taxon>
        <taxon>Crustacea</taxon>
        <taxon>Multicrustacea</taxon>
        <taxon>Malacostraca</taxon>
        <taxon>Eumalacostraca</taxon>
        <taxon>Eucarida</taxon>
        <taxon>Decapoda</taxon>
        <taxon>Pleocyemata</taxon>
        <taxon>Caridea</taxon>
        <taxon>Atyoidea</taxon>
        <taxon>Atyidae</taxon>
        <taxon>Halocaridina</taxon>
    </lineage>
</organism>
<gene>
    <name evidence="2" type="ORF">SK128_016851</name>
</gene>
<keyword evidence="3" id="KW-1185">Reference proteome</keyword>
<dbReference type="AlphaFoldDB" id="A0AAN9A8B7"/>
<feature type="non-terminal residue" evidence="2">
    <location>
        <position position="135"/>
    </location>
</feature>
<dbReference type="Proteomes" id="UP001381693">
    <property type="component" value="Unassembled WGS sequence"/>
</dbReference>
<sequence length="135" mass="14693">MSNSPQRESQNENISSTYRNHINTLGLMLTRNSVSENSIYKLAGRGDKGLPILHRSFLHILHPRMGGTGQEGPIGRSPAGTGPNPPLWCPAAAVTSPVNSLNSLAWTRRDPSTSQMQGQRITIVLSRRLISKPIA</sequence>
<evidence type="ECO:0000313" key="2">
    <source>
        <dbReference type="EMBL" id="KAK7084666.1"/>
    </source>
</evidence>
<comment type="caution">
    <text evidence="2">The sequence shown here is derived from an EMBL/GenBank/DDBJ whole genome shotgun (WGS) entry which is preliminary data.</text>
</comment>
<reference evidence="2 3" key="1">
    <citation type="submission" date="2023-11" db="EMBL/GenBank/DDBJ databases">
        <title>Halocaridina rubra genome assembly.</title>
        <authorList>
            <person name="Smith C."/>
        </authorList>
    </citation>
    <scope>NUCLEOTIDE SEQUENCE [LARGE SCALE GENOMIC DNA]</scope>
    <source>
        <strain evidence="2">EP-1</strain>
        <tissue evidence="2">Whole</tissue>
    </source>
</reference>
<proteinExistence type="predicted"/>
<evidence type="ECO:0000313" key="3">
    <source>
        <dbReference type="Proteomes" id="UP001381693"/>
    </source>
</evidence>
<protein>
    <submittedName>
        <fullName evidence="2">Uncharacterized protein</fullName>
    </submittedName>
</protein>